<dbReference type="InterPro" id="IPR051915">
    <property type="entry name" value="Cellulose_Degrad_GH3"/>
</dbReference>
<keyword evidence="4 9" id="KW-0732">Signal</keyword>
<accession>A0A5C5ZMH1</accession>
<evidence type="ECO:0000313" key="12">
    <source>
        <dbReference type="Proteomes" id="UP000315440"/>
    </source>
</evidence>
<gene>
    <name evidence="11" type="primary">bglX_2</name>
    <name evidence="11" type="ORF">Mal64_21610</name>
</gene>
<feature type="signal peptide" evidence="9">
    <location>
        <begin position="1"/>
        <end position="32"/>
    </location>
</feature>
<dbReference type="PANTHER" id="PTHR30620:SF16">
    <property type="entry name" value="LYSOSOMAL BETA GLUCOSIDASE"/>
    <property type="match status" value="1"/>
</dbReference>
<sequence length="819" mass="88417" precursor="true">MGTMTSSTRRWALIATLVACVAGGSWSPTTSAQQGPSQQESLPPTNDASSEENMQPETGPQYGTTRRANTDKQTPIERLNIDLESGAVEERVARLLAVMTLEEKIGQLCQVAPGGETLADDLADDIRHGRVGSVFYTGHAEQTREAQRVATQESRLGLWLLTPRDVIHGFRTVFPIPLGQAASWNPELVRRAARIAAEEARVEGVNWTFAPMLDISRDARWGRIAESLGEDPQLASTLGAAMVVGFQGDNPARPVLAACAKHFVAYGLTEGGRDYNRSMVSINELHNTFLPPFRAALDAGCLTLMTGFSSVNGVPPTGSRELVGDLLKRRWGFDGLVVSDWGSVVEMIEHGYAADSRDAAQKAIAAGVDMEMASETYRENLLELVEAGETPLAEIDEAVRRVLRLKLRVGPPRESTAALNEPAEESLAAARELATQSVVLLKNRPPKQRAPQRGQAILPLDPAALRRVAVVGPLANAARDQLGCWMLDGKPEEAITPLEALRNALPEAEVTHAPALDSSTDTSEERFEQTLGVVSRADVAIAFVGEDWWLSGEARSRADLNLPGAQPALVRALAQTDTPLVLVVLAGRPLTIGHEATLADAVLYAWHPGTMGGPAIADLLLGAASPSGKLPLSFPKHVGQSPLYYNHPRTGRPAQAEVRALIGSDRSDFPEEMKYRSHYLDVDPFPLYPFGYGLSYTTFGYSELAITTAELRAGQTLTARCRLTNTGDHAGAEIVQLYTRDVAASLVRPVRELQAFRRVTLAAGESTELEFELPAERLAFFDNRGESRLEPGEFRLWIGGDSAATLGGAFELVDGPATP</sequence>
<comment type="caution">
    <text evidence="11">The sequence shown here is derived from an EMBL/GenBank/DDBJ whole genome shotgun (WGS) entry which is preliminary data.</text>
</comment>
<evidence type="ECO:0000256" key="2">
    <source>
        <dbReference type="ARBA" id="ARBA00005336"/>
    </source>
</evidence>
<protein>
    <recommendedName>
        <fullName evidence="3">beta-glucosidase</fullName>
        <ecNumber evidence="3">3.2.1.21</ecNumber>
    </recommendedName>
</protein>
<dbReference type="Gene3D" id="2.60.40.10">
    <property type="entry name" value="Immunoglobulins"/>
    <property type="match status" value="1"/>
</dbReference>
<dbReference type="EC" id="3.2.1.21" evidence="3"/>
<dbReference type="InterPro" id="IPR013783">
    <property type="entry name" value="Ig-like_fold"/>
</dbReference>
<feature type="domain" description="Fibronectin type III-like" evidence="10">
    <location>
        <begin position="733"/>
        <end position="802"/>
    </location>
</feature>
<evidence type="ECO:0000256" key="8">
    <source>
        <dbReference type="SAM" id="MobiDB-lite"/>
    </source>
</evidence>
<dbReference type="InterPro" id="IPR001764">
    <property type="entry name" value="Glyco_hydro_3_N"/>
</dbReference>
<dbReference type="Pfam" id="PF14310">
    <property type="entry name" value="Fn3-like"/>
    <property type="match status" value="1"/>
</dbReference>
<dbReference type="Gene3D" id="3.20.20.300">
    <property type="entry name" value="Glycoside hydrolase, family 3, N-terminal domain"/>
    <property type="match status" value="1"/>
</dbReference>
<keyword evidence="5 7" id="KW-0378">Hydrolase</keyword>
<dbReference type="SUPFAM" id="SSF51445">
    <property type="entry name" value="(Trans)glycosidases"/>
    <property type="match status" value="1"/>
</dbReference>
<keyword evidence="6 7" id="KW-0326">Glycosidase</keyword>
<reference evidence="11 12" key="1">
    <citation type="submission" date="2019-02" db="EMBL/GenBank/DDBJ databases">
        <title>Deep-cultivation of Planctomycetes and their phenomic and genomic characterization uncovers novel biology.</title>
        <authorList>
            <person name="Wiegand S."/>
            <person name="Jogler M."/>
            <person name="Boedeker C."/>
            <person name="Pinto D."/>
            <person name="Vollmers J."/>
            <person name="Rivas-Marin E."/>
            <person name="Kohn T."/>
            <person name="Peeters S.H."/>
            <person name="Heuer A."/>
            <person name="Rast P."/>
            <person name="Oberbeckmann S."/>
            <person name="Bunk B."/>
            <person name="Jeske O."/>
            <person name="Meyerdierks A."/>
            <person name="Storesund J.E."/>
            <person name="Kallscheuer N."/>
            <person name="Luecker S."/>
            <person name="Lage O.M."/>
            <person name="Pohl T."/>
            <person name="Merkel B.J."/>
            <person name="Hornburger P."/>
            <person name="Mueller R.-W."/>
            <person name="Bruemmer F."/>
            <person name="Labrenz M."/>
            <person name="Spormann A.M."/>
            <person name="Op Den Camp H."/>
            <person name="Overmann J."/>
            <person name="Amann R."/>
            <person name="Jetten M.S.M."/>
            <person name="Mascher T."/>
            <person name="Medema M.H."/>
            <person name="Devos D.P."/>
            <person name="Kaster A.-K."/>
            <person name="Ovreas L."/>
            <person name="Rohde M."/>
            <person name="Galperin M.Y."/>
            <person name="Jogler C."/>
        </authorList>
    </citation>
    <scope>NUCLEOTIDE SEQUENCE [LARGE SCALE GENOMIC DNA]</scope>
    <source>
        <strain evidence="11 12">Mal64</strain>
    </source>
</reference>
<organism evidence="11 12">
    <name type="scientific">Pseudobythopirellula maris</name>
    <dbReference type="NCBI Taxonomy" id="2527991"/>
    <lineage>
        <taxon>Bacteria</taxon>
        <taxon>Pseudomonadati</taxon>
        <taxon>Planctomycetota</taxon>
        <taxon>Planctomycetia</taxon>
        <taxon>Pirellulales</taxon>
        <taxon>Lacipirellulaceae</taxon>
        <taxon>Pseudobythopirellula</taxon>
    </lineage>
</organism>
<dbReference type="InterPro" id="IPR019800">
    <property type="entry name" value="Glyco_hydro_3_AS"/>
</dbReference>
<evidence type="ECO:0000256" key="3">
    <source>
        <dbReference type="ARBA" id="ARBA00012744"/>
    </source>
</evidence>
<evidence type="ECO:0000256" key="9">
    <source>
        <dbReference type="SAM" id="SignalP"/>
    </source>
</evidence>
<evidence type="ECO:0000256" key="7">
    <source>
        <dbReference type="RuleBase" id="RU361161"/>
    </source>
</evidence>
<dbReference type="InterPro" id="IPR017853">
    <property type="entry name" value="GH"/>
</dbReference>
<dbReference type="Pfam" id="PF01915">
    <property type="entry name" value="Glyco_hydro_3_C"/>
    <property type="match status" value="1"/>
</dbReference>
<dbReference type="AlphaFoldDB" id="A0A5C5ZMH1"/>
<keyword evidence="12" id="KW-1185">Reference proteome</keyword>
<dbReference type="PROSITE" id="PS00775">
    <property type="entry name" value="GLYCOSYL_HYDROL_F3"/>
    <property type="match status" value="1"/>
</dbReference>
<evidence type="ECO:0000313" key="11">
    <source>
        <dbReference type="EMBL" id="TWT88674.1"/>
    </source>
</evidence>
<feature type="compositionally biased region" description="Polar residues" evidence="8">
    <location>
        <begin position="26"/>
        <end position="73"/>
    </location>
</feature>
<dbReference type="SUPFAM" id="SSF52279">
    <property type="entry name" value="Beta-D-glucan exohydrolase, C-terminal domain"/>
    <property type="match status" value="1"/>
</dbReference>
<dbReference type="GO" id="GO:0008422">
    <property type="term" value="F:beta-glucosidase activity"/>
    <property type="evidence" value="ECO:0007669"/>
    <property type="project" value="UniProtKB-EC"/>
</dbReference>
<feature type="chain" id="PRO_5023062513" description="beta-glucosidase" evidence="9">
    <location>
        <begin position="33"/>
        <end position="819"/>
    </location>
</feature>
<dbReference type="InterPro" id="IPR036962">
    <property type="entry name" value="Glyco_hydro_3_N_sf"/>
</dbReference>
<name>A0A5C5ZMH1_9BACT</name>
<dbReference type="InterPro" id="IPR026891">
    <property type="entry name" value="Fn3-like"/>
</dbReference>
<proteinExistence type="inferred from homology"/>
<dbReference type="Gene3D" id="3.40.50.1700">
    <property type="entry name" value="Glycoside hydrolase family 3 C-terminal domain"/>
    <property type="match status" value="1"/>
</dbReference>
<dbReference type="PANTHER" id="PTHR30620">
    <property type="entry name" value="PERIPLASMIC BETA-GLUCOSIDASE-RELATED"/>
    <property type="match status" value="1"/>
</dbReference>
<dbReference type="GO" id="GO:0009251">
    <property type="term" value="P:glucan catabolic process"/>
    <property type="evidence" value="ECO:0007669"/>
    <property type="project" value="TreeGrafter"/>
</dbReference>
<dbReference type="FunFam" id="2.60.40.10:FF:000495">
    <property type="entry name" value="Periplasmic beta-glucosidase"/>
    <property type="match status" value="1"/>
</dbReference>
<feature type="region of interest" description="Disordered" evidence="8">
    <location>
        <begin position="26"/>
        <end position="75"/>
    </location>
</feature>
<dbReference type="InterPro" id="IPR036881">
    <property type="entry name" value="Glyco_hydro_3_C_sf"/>
</dbReference>
<dbReference type="Pfam" id="PF00933">
    <property type="entry name" value="Glyco_hydro_3"/>
    <property type="match status" value="1"/>
</dbReference>
<evidence type="ECO:0000256" key="6">
    <source>
        <dbReference type="ARBA" id="ARBA00023295"/>
    </source>
</evidence>
<comment type="catalytic activity">
    <reaction evidence="1">
        <text>Hydrolysis of terminal, non-reducing beta-D-glucosyl residues with release of beta-D-glucose.</text>
        <dbReference type="EC" id="3.2.1.21"/>
    </reaction>
</comment>
<evidence type="ECO:0000256" key="4">
    <source>
        <dbReference type="ARBA" id="ARBA00022729"/>
    </source>
</evidence>
<comment type="similarity">
    <text evidence="2 7">Belongs to the glycosyl hydrolase 3 family.</text>
</comment>
<dbReference type="EMBL" id="SJPQ01000002">
    <property type="protein sequence ID" value="TWT88674.1"/>
    <property type="molecule type" value="Genomic_DNA"/>
</dbReference>
<evidence type="ECO:0000259" key="10">
    <source>
        <dbReference type="SMART" id="SM01217"/>
    </source>
</evidence>
<evidence type="ECO:0000256" key="5">
    <source>
        <dbReference type="ARBA" id="ARBA00022801"/>
    </source>
</evidence>
<dbReference type="SMART" id="SM01217">
    <property type="entry name" value="Fn3_like"/>
    <property type="match status" value="1"/>
</dbReference>
<evidence type="ECO:0000256" key="1">
    <source>
        <dbReference type="ARBA" id="ARBA00000448"/>
    </source>
</evidence>
<dbReference type="InterPro" id="IPR002772">
    <property type="entry name" value="Glyco_hydro_3_C"/>
</dbReference>
<dbReference type="Proteomes" id="UP000315440">
    <property type="component" value="Unassembled WGS sequence"/>
</dbReference>
<dbReference type="PRINTS" id="PR00133">
    <property type="entry name" value="GLHYDRLASE3"/>
</dbReference>